<dbReference type="Proteomes" id="UP000319852">
    <property type="component" value="Chromosome"/>
</dbReference>
<reference evidence="1 2" key="1">
    <citation type="submission" date="2019-02" db="EMBL/GenBank/DDBJ databases">
        <title>Deep-cultivation of Planctomycetes and their phenomic and genomic characterization uncovers novel biology.</title>
        <authorList>
            <person name="Wiegand S."/>
            <person name="Jogler M."/>
            <person name="Boedeker C."/>
            <person name="Pinto D."/>
            <person name="Vollmers J."/>
            <person name="Rivas-Marin E."/>
            <person name="Kohn T."/>
            <person name="Peeters S.H."/>
            <person name="Heuer A."/>
            <person name="Rast P."/>
            <person name="Oberbeckmann S."/>
            <person name="Bunk B."/>
            <person name="Jeske O."/>
            <person name="Meyerdierks A."/>
            <person name="Storesund J.E."/>
            <person name="Kallscheuer N."/>
            <person name="Luecker S."/>
            <person name="Lage O.M."/>
            <person name="Pohl T."/>
            <person name="Merkel B.J."/>
            <person name="Hornburger P."/>
            <person name="Mueller R.-W."/>
            <person name="Bruemmer F."/>
            <person name="Labrenz M."/>
            <person name="Spormann A.M."/>
            <person name="Op den Camp H."/>
            <person name="Overmann J."/>
            <person name="Amann R."/>
            <person name="Jetten M.S.M."/>
            <person name="Mascher T."/>
            <person name="Medema M.H."/>
            <person name="Devos D.P."/>
            <person name="Kaster A.-K."/>
            <person name="Ovreas L."/>
            <person name="Rohde M."/>
            <person name="Galperin M.Y."/>
            <person name="Jogler C."/>
        </authorList>
    </citation>
    <scope>NUCLEOTIDE SEQUENCE [LARGE SCALE GENOMIC DNA]</scope>
    <source>
        <strain evidence="1 2">HG15A2</strain>
    </source>
</reference>
<keyword evidence="2" id="KW-1185">Reference proteome</keyword>
<dbReference type="SUPFAM" id="SSF49899">
    <property type="entry name" value="Concanavalin A-like lectins/glucanases"/>
    <property type="match status" value="1"/>
</dbReference>
<dbReference type="Pfam" id="PF13385">
    <property type="entry name" value="Laminin_G_3"/>
    <property type="match status" value="1"/>
</dbReference>
<dbReference type="EMBL" id="CP036263">
    <property type="protein sequence ID" value="QDT00398.1"/>
    <property type="molecule type" value="Genomic_DNA"/>
</dbReference>
<dbReference type="InterPro" id="IPR013320">
    <property type="entry name" value="ConA-like_dom_sf"/>
</dbReference>
<organism evidence="1 2">
    <name type="scientific">Adhaeretor mobilis</name>
    <dbReference type="NCBI Taxonomy" id="1930276"/>
    <lineage>
        <taxon>Bacteria</taxon>
        <taxon>Pseudomonadati</taxon>
        <taxon>Planctomycetota</taxon>
        <taxon>Planctomycetia</taxon>
        <taxon>Pirellulales</taxon>
        <taxon>Lacipirellulaceae</taxon>
        <taxon>Adhaeretor</taxon>
    </lineage>
</organism>
<name>A0A517N027_9BACT</name>
<gene>
    <name evidence="1" type="ORF">HG15A2_37340</name>
</gene>
<evidence type="ECO:0008006" key="3">
    <source>
        <dbReference type="Google" id="ProtNLM"/>
    </source>
</evidence>
<proteinExistence type="predicted"/>
<sequence>MSSIRMSGAIVTDITIAVLFLLIGTVAVHADPLIHATMDNADVSDGGSGDTSVAGFTVFDTSGNSLDGLATGPSESTQKVISGQAGAIGESLQLTEASILPGEERHIDFGNVANPVPGNGYTASLWFQQTSPIPTAPALLKKGAMASTDQGFGIDLNATSGGFVQIAANPDDDGSRDNRVGMRLYGALQTNTWFHVALVFDDDNDVLIGYFNGAGSGNATVSGTDQELENGWVTAPSSVVGNGYADGTSFATDYSLNLGDRWYDTRPIKAPFPGYLDDFAVWDKALNSAEINSLVSLANHPGLKYNASHADSLWQVYDGSLTDVTIDGKTWEFDAEISGTPGSVVDLGAAGTGLVLGSNGVGGVTTDSVSLTPGDFDADFDVDGQDFLAWQRDPGVGSLADWQSNYGESFYPLSAVQAVPEPSCLALIVGCNFMLLCYRNRNC</sequence>
<protein>
    <recommendedName>
        <fullName evidence="3">LamG-like jellyroll fold domain-containing protein</fullName>
    </recommendedName>
</protein>
<dbReference type="AlphaFoldDB" id="A0A517N027"/>
<dbReference type="KEGG" id="amob:HG15A2_37340"/>
<dbReference type="OrthoDB" id="254354at2"/>
<dbReference type="Gene3D" id="2.60.120.200">
    <property type="match status" value="1"/>
</dbReference>
<evidence type="ECO:0000313" key="2">
    <source>
        <dbReference type="Proteomes" id="UP000319852"/>
    </source>
</evidence>
<evidence type="ECO:0000313" key="1">
    <source>
        <dbReference type="EMBL" id="QDT00398.1"/>
    </source>
</evidence>
<dbReference type="RefSeq" id="WP_145061871.1">
    <property type="nucleotide sequence ID" value="NZ_CP036263.1"/>
</dbReference>
<accession>A0A517N027</accession>